<dbReference type="Gene3D" id="2.70.70.10">
    <property type="entry name" value="Glucose Permease (Domain IIA)"/>
    <property type="match status" value="1"/>
</dbReference>
<evidence type="ECO:0000259" key="2">
    <source>
        <dbReference type="Pfam" id="PF01551"/>
    </source>
</evidence>
<dbReference type="InterPro" id="IPR011055">
    <property type="entry name" value="Dup_hybrid_motif"/>
</dbReference>
<feature type="domain" description="M23ase beta-sheet core" evidence="2">
    <location>
        <begin position="316"/>
        <end position="410"/>
    </location>
</feature>
<dbReference type="InterPro" id="IPR050570">
    <property type="entry name" value="Cell_wall_metabolism_enzyme"/>
</dbReference>
<dbReference type="SUPFAM" id="SSF51261">
    <property type="entry name" value="Duplicated hybrid motif"/>
    <property type="match status" value="1"/>
</dbReference>
<dbReference type="InterPro" id="IPR016047">
    <property type="entry name" value="M23ase_b-sheet_dom"/>
</dbReference>
<proteinExistence type="predicted"/>
<keyword evidence="1" id="KW-0732">Signal</keyword>
<organism evidence="3 4">
    <name type="scientific">Pelotalea chapellei</name>
    <dbReference type="NCBI Taxonomy" id="44671"/>
    <lineage>
        <taxon>Bacteria</taxon>
        <taxon>Pseudomonadati</taxon>
        <taxon>Thermodesulfobacteriota</taxon>
        <taxon>Desulfuromonadia</taxon>
        <taxon>Geobacterales</taxon>
        <taxon>Geobacteraceae</taxon>
        <taxon>Pelotalea</taxon>
    </lineage>
</organism>
<dbReference type="Proteomes" id="UP000784128">
    <property type="component" value="Unassembled WGS sequence"/>
</dbReference>
<dbReference type="PANTHER" id="PTHR21666">
    <property type="entry name" value="PEPTIDASE-RELATED"/>
    <property type="match status" value="1"/>
</dbReference>
<name>A0ABS5UB48_9BACT</name>
<dbReference type="PANTHER" id="PTHR21666:SF289">
    <property type="entry name" value="L-ALA--D-GLU ENDOPEPTIDASE"/>
    <property type="match status" value="1"/>
</dbReference>
<accession>A0ABS5UB48</accession>
<sequence>MKAFFSILAVIIAILAAVFIFFWSTSGPALTLTPDSGPVSTARPLALTLQAPRGGLRMLTVSVNQGDKKVTVLTKRYSGDTRTARENVDLQKAGLQDGPFNLQIETKASTQGYSGRSTSQSHSFIMDTKPPVVAVLTTAHNIIKGGAGLVTYTVSEDVERTGVVFGDRFVPGYRQQGELFVCLFPFPYNIDQNSYVPRVIAVDKAGNERLAGINFHLLVKPFSIDRINLTEPFLEKVAAEFKTKFPQAQTPLEIFLKANGELRAQNVKSLYEYGGQTSPKPLWQGTFLRMPNAAPLGGFAQTRIYLHNKQKVDQQDHLGFDLASVVHAPVPAANNGTIVFAGDLGIYGQCIIIDHGLGLQTLYGHLSRMAVKAGDNVEKGQIIGNTGATGMAAGDHLHFGVLVSGQEVSPVEWWDPSWIKNNITDKLNISSSGK</sequence>
<dbReference type="Pfam" id="PF01551">
    <property type="entry name" value="Peptidase_M23"/>
    <property type="match status" value="1"/>
</dbReference>
<dbReference type="CDD" id="cd12797">
    <property type="entry name" value="M23_peptidase"/>
    <property type="match status" value="1"/>
</dbReference>
<evidence type="ECO:0000256" key="1">
    <source>
        <dbReference type="ARBA" id="ARBA00022729"/>
    </source>
</evidence>
<dbReference type="EMBL" id="JAHDYS010000014">
    <property type="protein sequence ID" value="MBT1072919.1"/>
    <property type="molecule type" value="Genomic_DNA"/>
</dbReference>
<keyword evidence="4" id="KW-1185">Reference proteome</keyword>
<evidence type="ECO:0000313" key="3">
    <source>
        <dbReference type="EMBL" id="MBT1072919.1"/>
    </source>
</evidence>
<comment type="caution">
    <text evidence="3">The sequence shown here is derived from an EMBL/GenBank/DDBJ whole genome shotgun (WGS) entry which is preliminary data.</text>
</comment>
<protein>
    <submittedName>
        <fullName evidence="3">M23 family metallopeptidase</fullName>
    </submittedName>
</protein>
<dbReference type="RefSeq" id="WP_214300421.1">
    <property type="nucleotide sequence ID" value="NZ_JAHDYS010000014.1"/>
</dbReference>
<gene>
    <name evidence="3" type="ORF">KJB30_14070</name>
</gene>
<reference evidence="3 4" key="1">
    <citation type="submission" date="2021-05" db="EMBL/GenBank/DDBJ databases">
        <title>The draft genome of Geobacter chapellei DSM 13688.</title>
        <authorList>
            <person name="Xu Z."/>
            <person name="Masuda Y."/>
            <person name="Itoh H."/>
            <person name="Senoo K."/>
        </authorList>
    </citation>
    <scope>NUCLEOTIDE SEQUENCE [LARGE SCALE GENOMIC DNA]</scope>
    <source>
        <strain evidence="3 4">DSM 13688</strain>
    </source>
</reference>
<evidence type="ECO:0000313" key="4">
    <source>
        <dbReference type="Proteomes" id="UP000784128"/>
    </source>
</evidence>